<feature type="transmembrane region" description="Helical" evidence="1">
    <location>
        <begin position="70"/>
        <end position="89"/>
    </location>
</feature>
<proteinExistence type="predicted"/>
<dbReference type="EMBL" id="MHQS01000006">
    <property type="protein sequence ID" value="OHA09146.1"/>
    <property type="molecule type" value="Genomic_DNA"/>
</dbReference>
<reference evidence="2 3" key="1">
    <citation type="journal article" date="2016" name="Nat. Commun.">
        <title>Thousands of microbial genomes shed light on interconnected biogeochemical processes in an aquifer system.</title>
        <authorList>
            <person name="Anantharaman K."/>
            <person name="Brown C.T."/>
            <person name="Hug L.A."/>
            <person name="Sharon I."/>
            <person name="Castelle C.J."/>
            <person name="Probst A.J."/>
            <person name="Thomas B.C."/>
            <person name="Singh A."/>
            <person name="Wilkins M.J."/>
            <person name="Karaoz U."/>
            <person name="Brodie E.L."/>
            <person name="Williams K.H."/>
            <person name="Hubbard S.S."/>
            <person name="Banfield J.F."/>
        </authorList>
    </citation>
    <scope>NUCLEOTIDE SEQUENCE [LARGE SCALE GENOMIC DNA]</scope>
</reference>
<name>A0A1G2LBY0_9BACT</name>
<gene>
    <name evidence="2" type="ORF">A3B37_01225</name>
</gene>
<comment type="caution">
    <text evidence="2">The sequence shown here is derived from an EMBL/GenBank/DDBJ whole genome shotgun (WGS) entry which is preliminary data.</text>
</comment>
<accession>A0A1G2LBY0</accession>
<keyword evidence="1" id="KW-0472">Membrane</keyword>
<keyword evidence="1" id="KW-0812">Transmembrane</keyword>
<evidence type="ECO:0000313" key="2">
    <source>
        <dbReference type="EMBL" id="OHA09146.1"/>
    </source>
</evidence>
<evidence type="ECO:0000256" key="1">
    <source>
        <dbReference type="SAM" id="Phobius"/>
    </source>
</evidence>
<sequence>MMPFMQRERMRPIPFVLVFAPLLLGSVAFASLAGPQLPMRSLLGFVLSMVVLMPTIATGVFAAHMHPPSWSIHLSFWWCIPICIVAVGASVWIELFVVDFVLSVLFLTLLIFAESPATTRSRQTRQ</sequence>
<protein>
    <submittedName>
        <fullName evidence="2">Uncharacterized protein</fullName>
    </submittedName>
</protein>
<dbReference type="Proteomes" id="UP000176705">
    <property type="component" value="Unassembled WGS sequence"/>
</dbReference>
<feature type="transmembrane region" description="Helical" evidence="1">
    <location>
        <begin position="42"/>
        <end position="63"/>
    </location>
</feature>
<feature type="transmembrane region" description="Helical" evidence="1">
    <location>
        <begin position="95"/>
        <end position="113"/>
    </location>
</feature>
<organism evidence="2 3">
    <name type="scientific">Candidatus Sungbacteria bacterium RIFCSPLOWO2_01_FULL_59_16</name>
    <dbReference type="NCBI Taxonomy" id="1802280"/>
    <lineage>
        <taxon>Bacteria</taxon>
        <taxon>Candidatus Sungiibacteriota</taxon>
    </lineage>
</organism>
<dbReference type="AlphaFoldDB" id="A0A1G2LBY0"/>
<keyword evidence="1" id="KW-1133">Transmembrane helix</keyword>
<evidence type="ECO:0000313" key="3">
    <source>
        <dbReference type="Proteomes" id="UP000176705"/>
    </source>
</evidence>